<keyword evidence="4 14" id="KW-0378">Hydrolase</keyword>
<keyword evidence="2 14" id="KW-0547">Nucleotide-binding</keyword>
<dbReference type="GO" id="GO:0005829">
    <property type="term" value="C:cytosol"/>
    <property type="evidence" value="ECO:0007669"/>
    <property type="project" value="TreeGrafter"/>
</dbReference>
<dbReference type="RefSeq" id="WP_116651096.1">
    <property type="nucleotide sequence ID" value="NZ_QUZK01000041.1"/>
</dbReference>
<keyword evidence="7" id="KW-0238">DNA-binding</keyword>
<dbReference type="AlphaFoldDB" id="A0A3E1K757"/>
<comment type="similarity">
    <text evidence="1">Belongs to the helicase family. UvrD subfamily.</text>
</comment>
<dbReference type="GO" id="GO:0033202">
    <property type="term" value="C:DNA helicase complex"/>
    <property type="evidence" value="ECO:0007669"/>
    <property type="project" value="TreeGrafter"/>
</dbReference>
<proteinExistence type="inferred from homology"/>
<dbReference type="FunFam" id="3.40.50.300:FF:001201">
    <property type="entry name" value="ATP-dependent DNA helicase UvrD2"/>
    <property type="match status" value="1"/>
</dbReference>
<keyword evidence="5 14" id="KW-0347">Helicase</keyword>
<evidence type="ECO:0000259" key="16">
    <source>
        <dbReference type="PROSITE" id="PS51217"/>
    </source>
</evidence>
<feature type="domain" description="UvrD-like helicase ATP-binding" evidence="15">
    <location>
        <begin position="8"/>
        <end position="285"/>
    </location>
</feature>
<evidence type="ECO:0000256" key="1">
    <source>
        <dbReference type="ARBA" id="ARBA00009922"/>
    </source>
</evidence>
<dbReference type="GO" id="GO:0005524">
    <property type="term" value="F:ATP binding"/>
    <property type="evidence" value="ECO:0007669"/>
    <property type="project" value="UniProtKB-UniRule"/>
</dbReference>
<evidence type="ECO:0000256" key="4">
    <source>
        <dbReference type="ARBA" id="ARBA00022801"/>
    </source>
</evidence>
<evidence type="ECO:0000256" key="8">
    <source>
        <dbReference type="ARBA" id="ARBA00023204"/>
    </source>
</evidence>
<reference evidence="17 18" key="1">
    <citation type="submission" date="2018-08" db="EMBL/GenBank/DDBJ databases">
        <title>Wenzhouxiangella salilacus sp. nov., a novel bacterium isolated from a saline lake in Xinjiang Province, China.</title>
        <authorList>
            <person name="Han S."/>
        </authorList>
    </citation>
    <scope>NUCLEOTIDE SEQUENCE [LARGE SCALE GENOMIC DNA]</scope>
    <source>
        <strain evidence="17 18">XDB06</strain>
    </source>
</reference>
<keyword evidence="3" id="KW-0227">DNA damage</keyword>
<dbReference type="Pfam" id="PF00580">
    <property type="entry name" value="UvrD-helicase"/>
    <property type="match status" value="1"/>
</dbReference>
<feature type="domain" description="UvrD-like helicase C-terminal" evidence="16">
    <location>
        <begin position="286"/>
        <end position="566"/>
    </location>
</feature>
<dbReference type="Gene3D" id="3.40.50.300">
    <property type="entry name" value="P-loop containing nucleotide triphosphate hydrolases"/>
    <property type="match status" value="2"/>
</dbReference>
<dbReference type="PANTHER" id="PTHR11070">
    <property type="entry name" value="UVRD / RECB / PCRA DNA HELICASE FAMILY MEMBER"/>
    <property type="match status" value="1"/>
</dbReference>
<dbReference type="GO" id="GO:0016887">
    <property type="term" value="F:ATP hydrolysis activity"/>
    <property type="evidence" value="ECO:0007669"/>
    <property type="project" value="RHEA"/>
</dbReference>
<dbReference type="CDD" id="cd18807">
    <property type="entry name" value="SF1_C_UvrD"/>
    <property type="match status" value="1"/>
</dbReference>
<evidence type="ECO:0000256" key="6">
    <source>
        <dbReference type="ARBA" id="ARBA00022840"/>
    </source>
</evidence>
<dbReference type="GO" id="GO:0043138">
    <property type="term" value="F:3'-5' DNA helicase activity"/>
    <property type="evidence" value="ECO:0007669"/>
    <property type="project" value="UniProtKB-EC"/>
</dbReference>
<dbReference type="GO" id="GO:0000725">
    <property type="term" value="P:recombinational repair"/>
    <property type="evidence" value="ECO:0007669"/>
    <property type="project" value="TreeGrafter"/>
</dbReference>
<dbReference type="Pfam" id="PF13361">
    <property type="entry name" value="UvrD_C"/>
    <property type="match status" value="1"/>
</dbReference>
<evidence type="ECO:0000256" key="12">
    <source>
        <dbReference type="ARBA" id="ARBA00034923"/>
    </source>
</evidence>
<comment type="caution">
    <text evidence="17">The sequence shown here is derived from an EMBL/GenBank/DDBJ whole genome shotgun (WGS) entry which is preliminary data.</text>
</comment>
<feature type="binding site" evidence="14">
    <location>
        <begin position="29"/>
        <end position="36"/>
    </location>
    <ligand>
        <name>ATP</name>
        <dbReference type="ChEBI" id="CHEBI:30616"/>
    </ligand>
</feature>
<dbReference type="SUPFAM" id="SSF52540">
    <property type="entry name" value="P-loop containing nucleoside triphosphate hydrolases"/>
    <property type="match status" value="1"/>
</dbReference>
<keyword evidence="6 14" id="KW-0067">ATP-binding</keyword>
<evidence type="ECO:0000313" key="17">
    <source>
        <dbReference type="EMBL" id="RFF29862.1"/>
    </source>
</evidence>
<dbReference type="Proteomes" id="UP000260351">
    <property type="component" value="Unassembled WGS sequence"/>
</dbReference>
<evidence type="ECO:0000259" key="15">
    <source>
        <dbReference type="PROSITE" id="PS51198"/>
    </source>
</evidence>
<dbReference type="InterPro" id="IPR027417">
    <property type="entry name" value="P-loop_NTPase"/>
</dbReference>
<dbReference type="GO" id="GO:0003677">
    <property type="term" value="F:DNA binding"/>
    <property type="evidence" value="ECO:0007669"/>
    <property type="project" value="UniProtKB-KW"/>
</dbReference>
<keyword evidence="9" id="KW-0413">Isomerase</keyword>
<sequence length="723" mass="81322">MDVSHLLEDLNDAQREAVTAEDGHVLVLAGAGSGKTRVLVHRIAWLIQVHHVSPMGLLAVTFTNKAAGEMRARVGKLLGLRPDGLWIGTFHGICHRILRMHAADVGLPETFQILDSEDQYRLIRRVIRDMELDEGEYPARQQQGFINHHKDEGRRPEHIEPFDNPHALTQVAIYRNYQDYCERSGLVDFAELLLRTLELLRDNPARQAQYRDRFGHILIDEFQDTNKLQYALVRIIAGDRARLFVVGDDDQSIYGWRGARVENVSDFARDFDPTVIRLEQNYRSTATILEAANRVIANNEERMGKNLWTEGEQGEPIGIFSAFSAEEEAEFVVARIRDWLEQGGAASEAAVLYRSNAQSRLFEHQLLAEGIPYRVYGGQRFFERAEIKDAMGYLRLVHNRDDDPAFERVVNVPARGIGERTVAAIREHARSAGTSLFAAATAMRDSGAFAARAGNAVAQFLEIINDLDRRTRDASLGELMSAVVETADLARWYRQREAPDRAESREENLTELIRAAETFDQPLEDEQSGLSPLASFLAQAALEAGEHQGEKWQDCVQLMTLHSAKGLEFPLVFLSGMEEGLFPHQKSTEEPGRLSEERRLCYVGMTRAMQRLYLTYAESRMLHGQTSTTYPSRFLDELPEELTEQVRPRAARYAGTSFGGGGMSQPGPEHDFNLGSTVSHERFGIGTVVNVEGSGPNARVQINFETAGQKWLVLSYANLERLD</sequence>
<keyword evidence="8" id="KW-0234">DNA repair</keyword>
<dbReference type="OrthoDB" id="9806690at2"/>
<evidence type="ECO:0000256" key="5">
    <source>
        <dbReference type="ARBA" id="ARBA00022806"/>
    </source>
</evidence>
<dbReference type="InterPro" id="IPR014016">
    <property type="entry name" value="UvrD-like_ATP-bd"/>
</dbReference>
<accession>A0A3E1K757</accession>
<dbReference type="NCBIfam" id="NF008743">
    <property type="entry name" value="PRK11773.1"/>
    <property type="match status" value="1"/>
</dbReference>
<evidence type="ECO:0000256" key="9">
    <source>
        <dbReference type="ARBA" id="ARBA00023235"/>
    </source>
</evidence>
<dbReference type="InterPro" id="IPR000212">
    <property type="entry name" value="DNA_helicase_UvrD/REP"/>
</dbReference>
<evidence type="ECO:0000256" key="13">
    <source>
        <dbReference type="ARBA" id="ARBA00048988"/>
    </source>
</evidence>
<dbReference type="EC" id="5.6.2.4" evidence="11"/>
<evidence type="ECO:0000256" key="2">
    <source>
        <dbReference type="ARBA" id="ARBA00022741"/>
    </source>
</evidence>
<comment type="catalytic activity">
    <reaction evidence="13">
        <text>ATP + H2O = ADP + phosphate + H(+)</text>
        <dbReference type="Rhea" id="RHEA:13065"/>
        <dbReference type="ChEBI" id="CHEBI:15377"/>
        <dbReference type="ChEBI" id="CHEBI:15378"/>
        <dbReference type="ChEBI" id="CHEBI:30616"/>
        <dbReference type="ChEBI" id="CHEBI:43474"/>
        <dbReference type="ChEBI" id="CHEBI:456216"/>
        <dbReference type="EC" id="5.6.2.4"/>
    </reaction>
</comment>
<dbReference type="EMBL" id="QUZK01000041">
    <property type="protein sequence ID" value="RFF29862.1"/>
    <property type="molecule type" value="Genomic_DNA"/>
</dbReference>
<evidence type="ECO:0000256" key="11">
    <source>
        <dbReference type="ARBA" id="ARBA00034808"/>
    </source>
</evidence>
<evidence type="ECO:0000313" key="18">
    <source>
        <dbReference type="Proteomes" id="UP000260351"/>
    </source>
</evidence>
<organism evidence="17 18">
    <name type="scientific">Wenzhouxiangella sediminis</name>
    <dbReference type="NCBI Taxonomy" id="1792836"/>
    <lineage>
        <taxon>Bacteria</taxon>
        <taxon>Pseudomonadati</taxon>
        <taxon>Pseudomonadota</taxon>
        <taxon>Gammaproteobacteria</taxon>
        <taxon>Chromatiales</taxon>
        <taxon>Wenzhouxiangellaceae</taxon>
        <taxon>Wenzhouxiangella</taxon>
    </lineage>
</organism>
<dbReference type="InterPro" id="IPR013986">
    <property type="entry name" value="DExx_box_DNA_helicase_dom_sf"/>
</dbReference>
<evidence type="ECO:0000256" key="7">
    <source>
        <dbReference type="ARBA" id="ARBA00023125"/>
    </source>
</evidence>
<dbReference type="PANTHER" id="PTHR11070:SF2">
    <property type="entry name" value="ATP-DEPENDENT DNA HELICASE SRS2"/>
    <property type="match status" value="1"/>
</dbReference>
<dbReference type="PROSITE" id="PS51217">
    <property type="entry name" value="UVRD_HELICASE_CTER"/>
    <property type="match status" value="1"/>
</dbReference>
<keyword evidence="18" id="KW-1185">Reference proteome</keyword>
<evidence type="ECO:0000256" key="10">
    <source>
        <dbReference type="ARBA" id="ARBA00034617"/>
    </source>
</evidence>
<dbReference type="CDD" id="cd17932">
    <property type="entry name" value="DEXQc_UvrD"/>
    <property type="match status" value="1"/>
</dbReference>
<gene>
    <name evidence="17" type="ORF">DZC52_10485</name>
</gene>
<dbReference type="Gene3D" id="1.10.10.160">
    <property type="match status" value="1"/>
</dbReference>
<name>A0A3E1K757_9GAMM</name>
<evidence type="ECO:0000256" key="3">
    <source>
        <dbReference type="ARBA" id="ARBA00022763"/>
    </source>
</evidence>
<dbReference type="InterPro" id="IPR014017">
    <property type="entry name" value="DNA_helicase_UvrD-like_C"/>
</dbReference>
<dbReference type="Pfam" id="PF21196">
    <property type="entry name" value="PcrA_UvrD_tudor"/>
    <property type="match status" value="1"/>
</dbReference>
<comment type="catalytic activity">
    <reaction evidence="10">
        <text>Couples ATP hydrolysis with the unwinding of duplex DNA by translocating in the 3'-5' direction.</text>
        <dbReference type="EC" id="5.6.2.4"/>
    </reaction>
</comment>
<dbReference type="Gene3D" id="1.10.486.10">
    <property type="entry name" value="PCRA, domain 4"/>
    <property type="match status" value="1"/>
</dbReference>
<dbReference type="PROSITE" id="PS51198">
    <property type="entry name" value="UVRD_HELICASE_ATP_BIND"/>
    <property type="match status" value="1"/>
</dbReference>
<evidence type="ECO:0000256" key="14">
    <source>
        <dbReference type="PROSITE-ProRule" id="PRU00560"/>
    </source>
</evidence>
<protein>
    <recommendedName>
        <fullName evidence="11">DNA 3'-5' helicase</fullName>
        <ecNumber evidence="11">5.6.2.4</ecNumber>
    </recommendedName>
    <alternativeName>
        <fullName evidence="12">DNA 3'-5' helicase II</fullName>
    </alternativeName>
</protein>